<dbReference type="Gene3D" id="3.40.190.10">
    <property type="entry name" value="Periplasmic binding protein-like II"/>
    <property type="match status" value="2"/>
</dbReference>
<evidence type="ECO:0000256" key="1">
    <source>
        <dbReference type="ARBA" id="ARBA00022729"/>
    </source>
</evidence>
<dbReference type="PANTHER" id="PTHR35936:SF25">
    <property type="entry name" value="ABC TRANSPORTER SUBSTRATE-BINDING PROTEIN"/>
    <property type="match status" value="1"/>
</dbReference>
<dbReference type="EMBL" id="JAPFPW010000004">
    <property type="protein sequence ID" value="MCW7753466.1"/>
    <property type="molecule type" value="Genomic_DNA"/>
</dbReference>
<dbReference type="InterPro" id="IPR001638">
    <property type="entry name" value="Solute-binding_3/MltF_N"/>
</dbReference>
<gene>
    <name evidence="3" type="ORF">OOT00_05625</name>
</gene>
<accession>A0ABT3N8F0</accession>
<protein>
    <submittedName>
        <fullName evidence="3">Transporter substrate-binding domain-containing protein</fullName>
    </submittedName>
</protein>
<evidence type="ECO:0000259" key="2">
    <source>
        <dbReference type="Pfam" id="PF00497"/>
    </source>
</evidence>
<dbReference type="RefSeq" id="WP_265424334.1">
    <property type="nucleotide sequence ID" value="NZ_JAPFPW010000004.1"/>
</dbReference>
<dbReference type="Pfam" id="PF00497">
    <property type="entry name" value="SBP_bac_3"/>
    <property type="match status" value="1"/>
</dbReference>
<evidence type="ECO:0000313" key="4">
    <source>
        <dbReference type="Proteomes" id="UP001209681"/>
    </source>
</evidence>
<feature type="domain" description="Solute-binding protein family 3/N-terminal" evidence="2">
    <location>
        <begin position="41"/>
        <end position="250"/>
    </location>
</feature>
<keyword evidence="1" id="KW-0732">Signal</keyword>
<sequence>MERFVFNKFRQFFLLLVGTFLIFGVVGPVPSAHAAGKVVIANGDWAPYQGKDLDGGGPASRIVQEAFRSQGWEVEFRYLPWARGLNLTQEGQLDATMLYSYNEDRGRSFIYSDPIISLDTVVFSRKADPVNWQKPEDLKGITLGAVLEYDYGFVSEANGYTLDRVASNEFNYRKLAAGRIAALLEERVVGLATIEREGLQGAITLNPKPVKSVPYHLIVSRSHPGAEKIMAVFNEGLAQLRAEGRLDALLQMAP</sequence>
<evidence type="ECO:0000313" key="3">
    <source>
        <dbReference type="EMBL" id="MCW7753466.1"/>
    </source>
</evidence>
<reference evidence="3 4" key="1">
    <citation type="submission" date="2022-11" db="EMBL/GenBank/DDBJ databases">
        <title>Desulfobotulus tamanensis H1 sp. nov. - anaerobic, alkaliphilic, sulphate reducing bacterium isolated from terrestrial mud volcano.</title>
        <authorList>
            <person name="Frolova A."/>
            <person name="Merkel A.Y."/>
            <person name="Slobodkin A.I."/>
        </authorList>
    </citation>
    <scope>NUCLEOTIDE SEQUENCE [LARGE SCALE GENOMIC DNA]</scope>
    <source>
        <strain evidence="3 4">H1</strain>
    </source>
</reference>
<dbReference type="SUPFAM" id="SSF53850">
    <property type="entry name" value="Periplasmic binding protein-like II"/>
    <property type="match status" value="1"/>
</dbReference>
<name>A0ABT3N8F0_9BACT</name>
<dbReference type="PANTHER" id="PTHR35936">
    <property type="entry name" value="MEMBRANE-BOUND LYTIC MUREIN TRANSGLYCOSYLASE F"/>
    <property type="match status" value="1"/>
</dbReference>
<dbReference type="Proteomes" id="UP001209681">
    <property type="component" value="Unassembled WGS sequence"/>
</dbReference>
<comment type="caution">
    <text evidence="3">The sequence shown here is derived from an EMBL/GenBank/DDBJ whole genome shotgun (WGS) entry which is preliminary data.</text>
</comment>
<organism evidence="3 4">
    <name type="scientific">Desulfobotulus pelophilus</name>
    <dbReference type="NCBI Taxonomy" id="2823377"/>
    <lineage>
        <taxon>Bacteria</taxon>
        <taxon>Pseudomonadati</taxon>
        <taxon>Thermodesulfobacteriota</taxon>
        <taxon>Desulfobacteria</taxon>
        <taxon>Desulfobacterales</taxon>
        <taxon>Desulfobacteraceae</taxon>
        <taxon>Desulfobotulus</taxon>
    </lineage>
</organism>
<keyword evidence="4" id="KW-1185">Reference proteome</keyword>
<proteinExistence type="predicted"/>